<dbReference type="SUPFAM" id="SSF52283">
    <property type="entry name" value="Formate/glycerate dehydrogenase catalytic domain-like"/>
    <property type="match status" value="1"/>
</dbReference>
<gene>
    <name evidence="6" type="ORF">AC731_008095</name>
</gene>
<evidence type="ECO:0000256" key="1">
    <source>
        <dbReference type="ARBA" id="ARBA00023002"/>
    </source>
</evidence>
<reference evidence="7" key="1">
    <citation type="submission" date="2016-03" db="EMBL/GenBank/DDBJ databases">
        <authorList>
            <person name="Ma C."/>
            <person name="Zhou S."/>
            <person name="Yang G."/>
        </authorList>
    </citation>
    <scope>NUCLEOTIDE SEQUENCE [LARGE SCALE GENOMIC DNA]</scope>
    <source>
        <strain evidence="7">SgZ-1</strain>
    </source>
</reference>
<dbReference type="STRING" id="1134435.AC731_008095"/>
<keyword evidence="1 3" id="KW-0560">Oxidoreductase</keyword>
<dbReference type="GO" id="GO:0016616">
    <property type="term" value="F:oxidoreductase activity, acting on the CH-OH group of donors, NAD or NADP as acceptor"/>
    <property type="evidence" value="ECO:0007669"/>
    <property type="project" value="InterPro"/>
</dbReference>
<feature type="domain" description="D-isomer specific 2-hydroxyacid dehydrogenase NAD-binding" evidence="5">
    <location>
        <begin position="163"/>
        <end position="308"/>
    </location>
</feature>
<dbReference type="PANTHER" id="PTHR43333">
    <property type="entry name" value="2-HACID_DH_C DOMAIN-CONTAINING PROTEIN"/>
    <property type="match status" value="1"/>
</dbReference>
<dbReference type="KEGG" id="thu:AC731_008095"/>
<evidence type="ECO:0000256" key="2">
    <source>
        <dbReference type="ARBA" id="ARBA00023027"/>
    </source>
</evidence>
<evidence type="ECO:0000259" key="4">
    <source>
        <dbReference type="Pfam" id="PF00389"/>
    </source>
</evidence>
<protein>
    <recommendedName>
        <fullName evidence="8">D-isomer specific 2-hydroxyacid dehydrogenase NAD-binding domain-containing protein</fullName>
    </recommendedName>
</protein>
<evidence type="ECO:0008006" key="8">
    <source>
        <dbReference type="Google" id="ProtNLM"/>
    </source>
</evidence>
<dbReference type="SUPFAM" id="SSF51735">
    <property type="entry name" value="NAD(P)-binding Rossmann-fold domains"/>
    <property type="match status" value="1"/>
</dbReference>
<evidence type="ECO:0000256" key="3">
    <source>
        <dbReference type="RuleBase" id="RU003719"/>
    </source>
</evidence>
<dbReference type="Proteomes" id="UP000036902">
    <property type="component" value="Chromosome"/>
</dbReference>
<evidence type="ECO:0000313" key="7">
    <source>
        <dbReference type="Proteomes" id="UP000036902"/>
    </source>
</evidence>
<dbReference type="Pfam" id="PF02826">
    <property type="entry name" value="2-Hacid_dh_C"/>
    <property type="match status" value="1"/>
</dbReference>
<name>A0A127K4N0_9RHOO</name>
<dbReference type="PANTHER" id="PTHR43333:SF1">
    <property type="entry name" value="D-ISOMER SPECIFIC 2-HYDROXYACID DEHYDROGENASE NAD-BINDING DOMAIN-CONTAINING PROTEIN"/>
    <property type="match status" value="1"/>
</dbReference>
<sequence length="345" mass="37263">MAVMDRYWPAVSCCPDGTRHMILVPVPTAATQEFMIMRLALNFDAPGIVQLLQENAPELDIVHSSAPPAALQEVEVLLTPAAGASNLSGLLSACPRLKWIHILGTGVDDFPLELVGDQRVTCSRGATASPIAEWVMAMILCFEKKLPDSWIAEPPQSWYVANLGGLEGKTLGLLGFGAIGQAIARRALAFDMRVLAKVRQHRESPLDGVEFIESLEHLLPQVDHLVLALPATAESRGLIGKAQLLQTKPGVHLVNVARAALLDQAALRPLLDSGHVAAASLDVVEPEPLPAGHWLYGHPRVRLSPHISWSSVGIVSRMLGVFLRNVRAYRQGMPLEGLVNRSAGY</sequence>
<dbReference type="InterPro" id="IPR006140">
    <property type="entry name" value="D-isomer_DH_NAD-bd"/>
</dbReference>
<keyword evidence="2" id="KW-0520">NAD</keyword>
<dbReference type="InterPro" id="IPR036291">
    <property type="entry name" value="NAD(P)-bd_dom_sf"/>
</dbReference>
<evidence type="ECO:0000259" key="5">
    <source>
        <dbReference type="Pfam" id="PF02826"/>
    </source>
</evidence>
<dbReference type="Gene3D" id="3.40.50.720">
    <property type="entry name" value="NAD(P)-binding Rossmann-like Domain"/>
    <property type="match status" value="2"/>
</dbReference>
<feature type="domain" description="D-isomer specific 2-hydroxyacid dehydrogenase catalytic" evidence="4">
    <location>
        <begin position="50"/>
        <end position="340"/>
    </location>
</feature>
<organism evidence="6 7">
    <name type="scientific">Thauera humireducens</name>
    <dbReference type="NCBI Taxonomy" id="1134435"/>
    <lineage>
        <taxon>Bacteria</taxon>
        <taxon>Pseudomonadati</taxon>
        <taxon>Pseudomonadota</taxon>
        <taxon>Betaproteobacteria</taxon>
        <taxon>Rhodocyclales</taxon>
        <taxon>Zoogloeaceae</taxon>
        <taxon>Thauera</taxon>
    </lineage>
</organism>
<dbReference type="GO" id="GO:0051287">
    <property type="term" value="F:NAD binding"/>
    <property type="evidence" value="ECO:0007669"/>
    <property type="project" value="InterPro"/>
</dbReference>
<evidence type="ECO:0000313" key="6">
    <source>
        <dbReference type="EMBL" id="AMO36905.1"/>
    </source>
</evidence>
<keyword evidence="7" id="KW-1185">Reference proteome</keyword>
<proteinExistence type="inferred from homology"/>
<dbReference type="InterPro" id="IPR006139">
    <property type="entry name" value="D-isomer_2_OHA_DH_cat_dom"/>
</dbReference>
<dbReference type="EMBL" id="CP014646">
    <property type="protein sequence ID" value="AMO36905.1"/>
    <property type="molecule type" value="Genomic_DNA"/>
</dbReference>
<accession>A0A127K4N0</accession>
<comment type="similarity">
    <text evidence="3">Belongs to the D-isomer specific 2-hydroxyacid dehydrogenase family.</text>
</comment>
<dbReference type="Pfam" id="PF00389">
    <property type="entry name" value="2-Hacid_dh"/>
    <property type="match status" value="1"/>
</dbReference>
<dbReference type="AlphaFoldDB" id="A0A127K4N0"/>